<proteinExistence type="predicted"/>
<dbReference type="InterPro" id="IPR058469">
    <property type="entry name" value="DUF8156"/>
</dbReference>
<evidence type="ECO:0000256" key="1">
    <source>
        <dbReference type="SAM" id="Coils"/>
    </source>
</evidence>
<dbReference type="AlphaFoldDB" id="A0A1N7EFG3"/>
<feature type="coiled-coil region" evidence="1">
    <location>
        <begin position="58"/>
        <end position="85"/>
    </location>
</feature>
<evidence type="ECO:0000259" key="2">
    <source>
        <dbReference type="Pfam" id="PF26485"/>
    </source>
</evidence>
<evidence type="ECO:0000313" key="3">
    <source>
        <dbReference type="EMBL" id="SIR86902.1"/>
    </source>
</evidence>
<sequence length="90" mass="10690">MGRTNATYRDLLQAMESRWQEYRRALRQADQAVFDRLFEYARLHADASGVQNHQFIEIPALISMLVEQQKQIEDLEERLDHLEDDLNDRG</sequence>
<protein>
    <recommendedName>
        <fullName evidence="2">DUF8156 domain-containing protein</fullName>
    </recommendedName>
</protein>
<feature type="domain" description="DUF8156" evidence="2">
    <location>
        <begin position="1"/>
        <end position="89"/>
    </location>
</feature>
<dbReference type="RefSeq" id="WP_076432314.1">
    <property type="nucleotide sequence ID" value="NZ_FTNO01000006.1"/>
</dbReference>
<organism evidence="3 4">
    <name type="scientific">Haladaptatus litoreus</name>
    <dbReference type="NCBI Taxonomy" id="553468"/>
    <lineage>
        <taxon>Archaea</taxon>
        <taxon>Methanobacteriati</taxon>
        <taxon>Methanobacteriota</taxon>
        <taxon>Stenosarchaea group</taxon>
        <taxon>Halobacteria</taxon>
        <taxon>Halobacteriales</taxon>
        <taxon>Haladaptataceae</taxon>
        <taxon>Haladaptatus</taxon>
    </lineage>
</organism>
<gene>
    <name evidence="3" type="ORF">SAMN05421858_4193</name>
</gene>
<accession>A0A1N7EFG3</accession>
<evidence type="ECO:0000313" key="4">
    <source>
        <dbReference type="Proteomes" id="UP000186914"/>
    </source>
</evidence>
<dbReference type="OrthoDB" id="11496at2157"/>
<dbReference type="Pfam" id="PF26485">
    <property type="entry name" value="DUF8156"/>
    <property type="match status" value="1"/>
</dbReference>
<keyword evidence="4" id="KW-1185">Reference proteome</keyword>
<dbReference type="EMBL" id="FTNO01000006">
    <property type="protein sequence ID" value="SIR86902.1"/>
    <property type="molecule type" value="Genomic_DNA"/>
</dbReference>
<keyword evidence="1" id="KW-0175">Coiled coil</keyword>
<dbReference type="Proteomes" id="UP000186914">
    <property type="component" value="Unassembled WGS sequence"/>
</dbReference>
<name>A0A1N7EFG3_9EURY</name>
<reference evidence="4" key="1">
    <citation type="submission" date="2017-01" db="EMBL/GenBank/DDBJ databases">
        <authorList>
            <person name="Varghese N."/>
            <person name="Submissions S."/>
        </authorList>
    </citation>
    <scope>NUCLEOTIDE SEQUENCE [LARGE SCALE GENOMIC DNA]</scope>
    <source>
        <strain evidence="4">CGMCC 1.7737</strain>
    </source>
</reference>